<evidence type="ECO:0000313" key="2">
    <source>
        <dbReference type="EMBL" id="QEK11750.1"/>
    </source>
</evidence>
<dbReference type="RefSeq" id="WP_148808905.1">
    <property type="nucleotide sequence ID" value="NZ_CP042243.1"/>
</dbReference>
<dbReference type="InterPro" id="IPR010178">
    <property type="entry name" value="Lit"/>
</dbReference>
<gene>
    <name evidence="2" type="ORF">FQB35_04870</name>
</gene>
<dbReference type="Proteomes" id="UP000324646">
    <property type="component" value="Chromosome"/>
</dbReference>
<name>A0A5C0SCE2_CRATE</name>
<keyword evidence="1" id="KW-0472">Membrane</keyword>
<dbReference type="Pfam" id="PF07314">
    <property type="entry name" value="Lit"/>
    <property type="match status" value="1"/>
</dbReference>
<reference evidence="2 3" key="1">
    <citation type="submission" date="2019-07" db="EMBL/GenBank/DDBJ databases">
        <title>Complete genome of Crassaminicella thermophila SY095.</title>
        <authorList>
            <person name="Li X."/>
        </authorList>
    </citation>
    <scope>NUCLEOTIDE SEQUENCE [LARGE SCALE GENOMIC DNA]</scope>
    <source>
        <strain evidence="2 3">SY095</strain>
    </source>
</reference>
<dbReference type="AlphaFoldDB" id="A0A5C0SCE2"/>
<accession>A0A5C0SCE2</accession>
<keyword evidence="3" id="KW-1185">Reference proteome</keyword>
<proteinExistence type="predicted"/>
<dbReference type="EMBL" id="CP042243">
    <property type="protein sequence ID" value="QEK11750.1"/>
    <property type="molecule type" value="Genomic_DNA"/>
</dbReference>
<evidence type="ECO:0000313" key="3">
    <source>
        <dbReference type="Proteomes" id="UP000324646"/>
    </source>
</evidence>
<feature type="transmembrane region" description="Helical" evidence="1">
    <location>
        <begin position="136"/>
        <end position="159"/>
    </location>
</feature>
<dbReference type="OrthoDB" id="9813051at2"/>
<protein>
    <submittedName>
        <fullName evidence="2">TIGR01906 family membrane protein</fullName>
    </submittedName>
</protein>
<keyword evidence="1" id="KW-1133">Transmembrane helix</keyword>
<organism evidence="2 3">
    <name type="scientific">Crassaminicella thermophila</name>
    <dbReference type="NCBI Taxonomy" id="2599308"/>
    <lineage>
        <taxon>Bacteria</taxon>
        <taxon>Bacillati</taxon>
        <taxon>Bacillota</taxon>
        <taxon>Clostridia</taxon>
        <taxon>Eubacteriales</taxon>
        <taxon>Clostridiaceae</taxon>
        <taxon>Crassaminicella</taxon>
    </lineage>
</organism>
<feature type="transmembrane region" description="Helical" evidence="1">
    <location>
        <begin position="201"/>
        <end position="222"/>
    </location>
</feature>
<feature type="transmembrane region" description="Helical" evidence="1">
    <location>
        <begin position="109"/>
        <end position="130"/>
    </location>
</feature>
<feature type="transmembrane region" description="Helical" evidence="1">
    <location>
        <begin position="6"/>
        <end position="33"/>
    </location>
</feature>
<keyword evidence="1" id="KW-0812">Transmembrane</keyword>
<dbReference type="KEGG" id="crs:FQB35_04870"/>
<evidence type="ECO:0000256" key="1">
    <source>
        <dbReference type="SAM" id="Phobius"/>
    </source>
</evidence>
<dbReference type="NCBIfam" id="TIGR01906">
    <property type="entry name" value="integ_TIGR01906"/>
    <property type="match status" value="1"/>
</dbReference>
<sequence>MLRNNYIHSIFQVIIIVYLPIVILLSILQVYALNENFYTKEFKKNHVSENTKIELEDLNRITTELIDYLKDRRNDLNIFAEIKGKKSTVFGEREKKHMKDVKKLFQRGFILRNVGIVLLIGALLGLSKISENANKAIYQSLLGSSILSLGIMIFIFVLIQEDFYKYFTYFHKIFFENDLWMLNPKTDILIQMLPLDFFYDIATRVIGSFVGIMFSIGGISFYKLRKS</sequence>